<reference evidence="8 9" key="1">
    <citation type="journal article" date="2020" name="Mol. Biol. Evol.">
        <title>Interspecific Gene Flow and the Evolution of Specialization in Black and White Rhinoceros.</title>
        <authorList>
            <person name="Moodley Y."/>
            <person name="Westbury M.V."/>
            <person name="Russo I.M."/>
            <person name="Gopalakrishnan S."/>
            <person name="Rakotoarivelo A."/>
            <person name="Olsen R.A."/>
            <person name="Prost S."/>
            <person name="Tunstall T."/>
            <person name="Ryder O.A."/>
            <person name="Dalen L."/>
            <person name="Bruford M.W."/>
        </authorList>
    </citation>
    <scope>NUCLEOTIDE SEQUENCE [LARGE SCALE GENOMIC DNA]</scope>
    <source>
        <strain evidence="8">SBR-YM</strain>
        <tissue evidence="8">Skin</tissue>
    </source>
</reference>
<dbReference type="InterPro" id="IPR003879">
    <property type="entry name" value="Butyrophylin_SPRY"/>
</dbReference>
<dbReference type="InterPro" id="IPR017907">
    <property type="entry name" value="Znf_RING_CS"/>
</dbReference>
<evidence type="ECO:0000259" key="6">
    <source>
        <dbReference type="PROSITE" id="PS50089"/>
    </source>
</evidence>
<dbReference type="PROSITE" id="PS50188">
    <property type="entry name" value="B302_SPRY"/>
    <property type="match status" value="1"/>
</dbReference>
<dbReference type="Pfam" id="PF00622">
    <property type="entry name" value="SPRY"/>
    <property type="match status" value="1"/>
</dbReference>
<accession>A0A7J7ESD3</accession>
<dbReference type="InterPro" id="IPR013320">
    <property type="entry name" value="ConA-like_dom_sf"/>
</dbReference>
<dbReference type="Gene3D" id="2.60.120.920">
    <property type="match status" value="1"/>
</dbReference>
<dbReference type="SUPFAM" id="SSF49899">
    <property type="entry name" value="Concanavalin A-like lectins/glucanases"/>
    <property type="match status" value="1"/>
</dbReference>
<dbReference type="GO" id="GO:0008270">
    <property type="term" value="F:zinc ion binding"/>
    <property type="evidence" value="ECO:0007669"/>
    <property type="project" value="UniProtKB-KW"/>
</dbReference>
<dbReference type="Proteomes" id="UP000551758">
    <property type="component" value="Unassembled WGS sequence"/>
</dbReference>
<keyword evidence="9" id="KW-1185">Reference proteome</keyword>
<dbReference type="PROSITE" id="PS50089">
    <property type="entry name" value="ZF_RING_2"/>
    <property type="match status" value="1"/>
</dbReference>
<dbReference type="PRINTS" id="PR01407">
    <property type="entry name" value="BUTYPHLNCDUF"/>
</dbReference>
<keyword evidence="3" id="KW-0862">Zinc</keyword>
<dbReference type="InterPro" id="IPR013083">
    <property type="entry name" value="Znf_RING/FYVE/PHD"/>
</dbReference>
<gene>
    <name evidence="8" type="ORF">HPG69_005746</name>
</gene>
<keyword evidence="5" id="KW-0175">Coiled coil</keyword>
<evidence type="ECO:0000256" key="2">
    <source>
        <dbReference type="ARBA" id="ARBA00022771"/>
    </source>
</evidence>
<feature type="domain" description="B30.2/SPRY" evidence="7">
    <location>
        <begin position="219"/>
        <end position="434"/>
    </location>
</feature>
<dbReference type="InterPro" id="IPR043136">
    <property type="entry name" value="B30.2/SPRY_sf"/>
</dbReference>
<feature type="domain" description="RING-type" evidence="6">
    <location>
        <begin position="19"/>
        <end position="62"/>
    </location>
</feature>
<dbReference type="Gene3D" id="3.30.40.10">
    <property type="entry name" value="Zinc/RING finger domain, C3HC4 (zinc finger)"/>
    <property type="match status" value="1"/>
</dbReference>
<evidence type="ECO:0000256" key="4">
    <source>
        <dbReference type="PROSITE-ProRule" id="PRU00175"/>
    </source>
</evidence>
<evidence type="ECO:0000256" key="5">
    <source>
        <dbReference type="SAM" id="Coils"/>
    </source>
</evidence>
<evidence type="ECO:0000313" key="9">
    <source>
        <dbReference type="Proteomes" id="UP000551758"/>
    </source>
</evidence>
<dbReference type="AlphaFoldDB" id="A0A7J7ESD3"/>
<keyword evidence="1" id="KW-0479">Metal-binding</keyword>
<dbReference type="PANTHER" id="PTHR24103">
    <property type="entry name" value="E3 UBIQUITIN-PROTEIN LIGASE TRIM"/>
    <property type="match status" value="1"/>
</dbReference>
<protein>
    <submittedName>
        <fullName evidence="8">Uncharacterized protein</fullName>
    </submittedName>
</protein>
<feature type="non-terminal residue" evidence="8">
    <location>
        <position position="1"/>
    </location>
</feature>
<dbReference type="EMBL" id="JACDTQ010002427">
    <property type="protein sequence ID" value="KAF5918710.1"/>
    <property type="molecule type" value="Genomic_DNA"/>
</dbReference>
<name>A0A7J7ESD3_DICBM</name>
<evidence type="ECO:0000256" key="3">
    <source>
        <dbReference type="ARBA" id="ARBA00022833"/>
    </source>
</evidence>
<dbReference type="SMART" id="SM00184">
    <property type="entry name" value="RING"/>
    <property type="match status" value="1"/>
</dbReference>
<feature type="coiled-coil region" evidence="5">
    <location>
        <begin position="88"/>
        <end position="140"/>
    </location>
</feature>
<dbReference type="InterPro" id="IPR001870">
    <property type="entry name" value="B30.2/SPRY"/>
</dbReference>
<dbReference type="InterPro" id="IPR001841">
    <property type="entry name" value="Znf_RING"/>
</dbReference>
<dbReference type="CDD" id="cd15822">
    <property type="entry name" value="SPRY_PRY_TRIM5"/>
    <property type="match status" value="1"/>
</dbReference>
<evidence type="ECO:0000259" key="7">
    <source>
        <dbReference type="PROSITE" id="PS50188"/>
    </source>
</evidence>
<sequence>ICEQEELQKSRQVGYRSSCDGFRNPEPLSLDCGHSFCQVCIMTNNKESMISQEGESSCPVCRITYQPRNLRPNRHVANIVKRLREVKLSQEEDQKRDLCEKLQATLERLRKDQQEAEELEADIREEITSWKNQIQNETKRVQAEFNQMRSMLDCEEHEELLKLKNEEGDILHNLAESENELVQQSQLDVNGIMERSETLTLKKPKTIPMEQRRVFRAPDLRGILRMFTEFTDVQRYWVHMTLDPPKDKSDVFISADRRQVRYEFSRKFNANIYRNGDYDDYGVLGSPVIRSGKHYWEVDVSGKHTWILGVYSGKCPEINMKAFFRQGENYQHVYSRYQPRNGYWVIGLQNHFEYNAFEKSSSSDPLILTLYLTVRPLRIGIFLDYEAGTVSFFNVTYHGFLIYKFSSCHFSRDIFPYFNPMKCSAPITLCSPSS</sequence>
<dbReference type="Pfam" id="PF13445">
    <property type="entry name" value="zf-RING_UBOX"/>
    <property type="match status" value="1"/>
</dbReference>
<comment type="caution">
    <text evidence="8">The sequence shown here is derived from an EMBL/GenBank/DDBJ whole genome shotgun (WGS) entry which is preliminary data.</text>
</comment>
<keyword evidence="2 4" id="KW-0863">Zinc-finger</keyword>
<organism evidence="8 9">
    <name type="scientific">Diceros bicornis minor</name>
    <name type="common">South-central black rhinoceros</name>
    <dbReference type="NCBI Taxonomy" id="77932"/>
    <lineage>
        <taxon>Eukaryota</taxon>
        <taxon>Metazoa</taxon>
        <taxon>Chordata</taxon>
        <taxon>Craniata</taxon>
        <taxon>Vertebrata</taxon>
        <taxon>Euteleostomi</taxon>
        <taxon>Mammalia</taxon>
        <taxon>Eutheria</taxon>
        <taxon>Laurasiatheria</taxon>
        <taxon>Perissodactyla</taxon>
        <taxon>Rhinocerotidae</taxon>
        <taxon>Diceros</taxon>
    </lineage>
</organism>
<dbReference type="InterPro" id="IPR050143">
    <property type="entry name" value="TRIM/RBCC"/>
</dbReference>
<evidence type="ECO:0000313" key="8">
    <source>
        <dbReference type="EMBL" id="KAF5918710.1"/>
    </source>
</evidence>
<evidence type="ECO:0000256" key="1">
    <source>
        <dbReference type="ARBA" id="ARBA00022723"/>
    </source>
</evidence>
<dbReference type="InterPro" id="IPR027370">
    <property type="entry name" value="Znf-RING_euk"/>
</dbReference>
<dbReference type="SUPFAM" id="SSF57850">
    <property type="entry name" value="RING/U-box"/>
    <property type="match status" value="1"/>
</dbReference>
<proteinExistence type="predicted"/>
<dbReference type="SMART" id="SM00449">
    <property type="entry name" value="SPRY"/>
    <property type="match status" value="1"/>
</dbReference>
<dbReference type="PROSITE" id="PS00518">
    <property type="entry name" value="ZF_RING_1"/>
    <property type="match status" value="1"/>
</dbReference>
<dbReference type="InterPro" id="IPR003877">
    <property type="entry name" value="SPRY_dom"/>
</dbReference>